<dbReference type="GO" id="GO:0043139">
    <property type="term" value="F:5'-3' DNA helicase activity"/>
    <property type="evidence" value="ECO:0000318"/>
    <property type="project" value="GO_Central"/>
</dbReference>
<keyword evidence="7" id="KW-1185">Reference proteome</keyword>
<evidence type="ECO:0000256" key="3">
    <source>
        <dbReference type="ARBA" id="ARBA00022806"/>
    </source>
</evidence>
<reference evidence="6" key="2">
    <citation type="submission" date="2022-06" db="UniProtKB">
        <authorList>
            <consortium name="EnsemblMetazoa"/>
        </authorList>
    </citation>
    <scope>IDENTIFICATION</scope>
    <source>
        <strain evidence="6">PS312</strain>
    </source>
</reference>
<dbReference type="Pfam" id="PF13245">
    <property type="entry name" value="AAA_19"/>
    <property type="match status" value="1"/>
</dbReference>
<gene>
    <name evidence="6" type="primary">WBGene00100106</name>
</gene>
<evidence type="ECO:0000313" key="6">
    <source>
        <dbReference type="EnsemblMetazoa" id="PPA10552.1"/>
    </source>
</evidence>
<dbReference type="AlphaFoldDB" id="A0A2A6B9C0"/>
<dbReference type="GO" id="GO:0016787">
    <property type="term" value="F:hydrolase activity"/>
    <property type="evidence" value="ECO:0007669"/>
    <property type="project" value="UniProtKB-KW"/>
</dbReference>
<dbReference type="Pfam" id="PF13087">
    <property type="entry name" value="AAA_12"/>
    <property type="match status" value="1"/>
</dbReference>
<dbReference type="PANTHER" id="PTHR43788">
    <property type="entry name" value="DNA2/NAM7 HELICASE FAMILY MEMBER"/>
    <property type="match status" value="1"/>
</dbReference>
<dbReference type="InterPro" id="IPR041679">
    <property type="entry name" value="DNA2/NAM7-like_C"/>
</dbReference>
<keyword evidence="1" id="KW-0547">Nucleotide-binding</keyword>
<organism evidence="6 7">
    <name type="scientific">Pristionchus pacificus</name>
    <name type="common">Parasitic nematode worm</name>
    <dbReference type="NCBI Taxonomy" id="54126"/>
    <lineage>
        <taxon>Eukaryota</taxon>
        <taxon>Metazoa</taxon>
        <taxon>Ecdysozoa</taxon>
        <taxon>Nematoda</taxon>
        <taxon>Chromadorea</taxon>
        <taxon>Rhabditida</taxon>
        <taxon>Rhabditina</taxon>
        <taxon>Diplogasteromorpha</taxon>
        <taxon>Diplogasteroidea</taxon>
        <taxon>Neodiplogasteridae</taxon>
        <taxon>Pristionchus</taxon>
    </lineage>
</organism>
<dbReference type="InterPro" id="IPR050534">
    <property type="entry name" value="Coronavir_polyprotein_1ab"/>
</dbReference>
<accession>A0A8R1YCS4</accession>
<dbReference type="EnsemblMetazoa" id="PPA10552.1">
    <property type="protein sequence ID" value="PPA10552.1"/>
    <property type="gene ID" value="WBGene00100106"/>
</dbReference>
<dbReference type="CDD" id="cd18808">
    <property type="entry name" value="SF1_C_Upf1"/>
    <property type="match status" value="1"/>
</dbReference>
<keyword evidence="4" id="KW-0067">ATP-binding</keyword>
<accession>A0A2A6B9C0</accession>
<evidence type="ECO:0000256" key="4">
    <source>
        <dbReference type="ARBA" id="ARBA00022840"/>
    </source>
</evidence>
<dbReference type="OrthoDB" id="6513042at2759"/>
<dbReference type="GO" id="GO:0005524">
    <property type="term" value="F:ATP binding"/>
    <property type="evidence" value="ECO:0007669"/>
    <property type="project" value="UniProtKB-KW"/>
</dbReference>
<dbReference type="SUPFAM" id="SSF52540">
    <property type="entry name" value="P-loop containing nucleoside triphosphate hydrolases"/>
    <property type="match status" value="1"/>
</dbReference>
<evidence type="ECO:0000256" key="1">
    <source>
        <dbReference type="ARBA" id="ARBA00022741"/>
    </source>
</evidence>
<feature type="compositionally biased region" description="Low complexity" evidence="5">
    <location>
        <begin position="92"/>
        <end position="102"/>
    </location>
</feature>
<feature type="compositionally biased region" description="Basic and acidic residues" evidence="5">
    <location>
        <begin position="139"/>
        <end position="150"/>
    </location>
</feature>
<evidence type="ECO:0000256" key="5">
    <source>
        <dbReference type="SAM" id="MobiDB-lite"/>
    </source>
</evidence>
<dbReference type="Gene3D" id="3.40.50.300">
    <property type="entry name" value="P-loop containing nucleotide triphosphate hydrolases"/>
    <property type="match status" value="2"/>
</dbReference>
<name>A0A2A6B9C0_PRIPA</name>
<protein>
    <submittedName>
        <fullName evidence="6">Uncharacterized protein</fullName>
    </submittedName>
</protein>
<feature type="compositionally biased region" description="Acidic residues" evidence="5">
    <location>
        <begin position="151"/>
        <end position="173"/>
    </location>
</feature>
<dbReference type="InterPro" id="IPR047187">
    <property type="entry name" value="SF1_C_Upf1"/>
</dbReference>
<keyword evidence="2" id="KW-0378">Hydrolase</keyword>
<dbReference type="PANTHER" id="PTHR43788:SF16">
    <property type="entry name" value="HELICASE WITH ZINC FINGER 2"/>
    <property type="match status" value="1"/>
</dbReference>
<feature type="region of interest" description="Disordered" evidence="5">
    <location>
        <begin position="48"/>
        <end position="178"/>
    </location>
</feature>
<proteinExistence type="predicted"/>
<sequence length="877" mass="95356">MIFYFASQVSMGGICCACNKADNVHPSTIDANPIVQSLEEGGKCAAPLIQTPGPSDYVSATKPLPEDPEPLDPPVLPAVPDPTSPVTGCSHRSPSPSPRRSPAIPESNIVSSSPLPPTPNPSSAQLYYDENPELCDPSSFRESDSRKSEEQEIGNEEMEEEEEKEEGSIDEEGNGSSDTDLNELHYLCCKDFDIEDIGTPIFTFAVTSQRVCLFEPFNDRLLIADRNNLYLKHLKAHRVYSISRANTLTTLSKDRLDLLMCRYHVVFNTEAAYHALVLPALLLGSRVRDFEQRCATVIQRDSLVLAMPSQAGRLTTLTLATVEGDVFDVAVVGVSRQPKQWRVTCASRARLPASVRPGAQLELLSADQRQPRVTAALLAAAATAAAEDSSSSWPLLRAIYGAPCASSHQPPTPRGGPVTVRLRTGAIVALNPEQAEAVDRYNADRCRAFVVEAPPGSGKTLTAAAMAVSYQGQGGVQLFLSTANVPVANIALALARLDCARLSIIHLVSSEREAQMAEETRSPFSVLSLAMASNGAALERLDAALRTARGEKKRRIKAAISQACAPFLTQRYDVILGTVDMVLGYLLKPRNRREPTDAIKRQLADVQRVVIDEASQLTEAALNAVIHSFPLAQLVLIGDSKQLPPFRYECGDPASELAARSALLVAKAKKNIPVIKLRRVYRAAPSAIAHYSECFYSGRLVSHKVRGGKVLIVSLKLSTKVESANPLTCLGESRCLFFFPVNGVARQAGASKINDEEIACLVHVVLTLRPAGFDERNVMIISYYEAQRRLAEASLPDGYEVLTVDSAQGREKRVVILLTTRTSVPTERGAFFCCELRCNVAMSRHQDALIVIGHPSIATAPTWKDVLSPKYFKHLSI</sequence>
<evidence type="ECO:0000256" key="2">
    <source>
        <dbReference type="ARBA" id="ARBA00022801"/>
    </source>
</evidence>
<keyword evidence="3" id="KW-0347">Helicase</keyword>
<feature type="compositionally biased region" description="Pro residues" evidence="5">
    <location>
        <begin position="71"/>
        <end position="83"/>
    </location>
</feature>
<reference evidence="7" key="1">
    <citation type="journal article" date="2008" name="Nat. Genet.">
        <title>The Pristionchus pacificus genome provides a unique perspective on nematode lifestyle and parasitism.</title>
        <authorList>
            <person name="Dieterich C."/>
            <person name="Clifton S.W."/>
            <person name="Schuster L.N."/>
            <person name="Chinwalla A."/>
            <person name="Delehaunty K."/>
            <person name="Dinkelacker I."/>
            <person name="Fulton L."/>
            <person name="Fulton R."/>
            <person name="Godfrey J."/>
            <person name="Minx P."/>
            <person name="Mitreva M."/>
            <person name="Roeseler W."/>
            <person name="Tian H."/>
            <person name="Witte H."/>
            <person name="Yang S.P."/>
            <person name="Wilson R.K."/>
            <person name="Sommer R.J."/>
        </authorList>
    </citation>
    <scope>NUCLEOTIDE SEQUENCE [LARGE SCALE GENOMIC DNA]</scope>
    <source>
        <strain evidence="7">PS312</strain>
    </source>
</reference>
<dbReference type="Proteomes" id="UP000005239">
    <property type="component" value="Unassembled WGS sequence"/>
</dbReference>
<evidence type="ECO:0000313" key="7">
    <source>
        <dbReference type="Proteomes" id="UP000005239"/>
    </source>
</evidence>
<dbReference type="InterPro" id="IPR027417">
    <property type="entry name" value="P-loop_NTPase"/>
</dbReference>